<feature type="compositionally biased region" description="Basic and acidic residues" evidence="1">
    <location>
        <begin position="7"/>
        <end position="26"/>
    </location>
</feature>
<proteinExistence type="predicted"/>
<dbReference type="HOGENOM" id="CLU_801740_0_0_1"/>
<feature type="region of interest" description="Disordered" evidence="1">
    <location>
        <begin position="1"/>
        <end position="51"/>
    </location>
</feature>
<gene>
    <name evidence="2" type="ORF">EDEG_01859</name>
</gene>
<accession>J9DMQ0</accession>
<dbReference type="Proteomes" id="UP000003163">
    <property type="component" value="Unassembled WGS sequence"/>
</dbReference>
<keyword evidence="3" id="KW-1185">Reference proteome</keyword>
<evidence type="ECO:0000313" key="3">
    <source>
        <dbReference type="Proteomes" id="UP000003163"/>
    </source>
</evidence>
<dbReference type="VEuPathDB" id="MicrosporidiaDB:EDEG_01859"/>
<reference evidence="3" key="2">
    <citation type="submission" date="2015-07" db="EMBL/GenBank/DDBJ databases">
        <title>Contrasting host-pathogen interactions and genome evolution in two generalist and specialist microsporidian pathogens of mosquitoes.</title>
        <authorList>
            <consortium name="The Broad Institute Genomics Platform"/>
            <consortium name="The Broad Institute Genome Sequencing Center for Infectious Disease"/>
            <person name="Cuomo C.A."/>
            <person name="Sanscrainte N.D."/>
            <person name="Goldberg J.M."/>
            <person name="Heiman D."/>
            <person name="Young S."/>
            <person name="Zeng Q."/>
            <person name="Becnel J.J."/>
            <person name="Birren B.W."/>
        </authorList>
    </citation>
    <scope>NUCLEOTIDE SEQUENCE [LARGE SCALE GENOMIC DNA]</scope>
    <source>
        <strain evidence="3">USNM 41457</strain>
    </source>
</reference>
<organism evidence="2 3">
    <name type="scientific">Edhazardia aedis (strain USNM 41457)</name>
    <name type="common">Microsporidian parasite</name>
    <dbReference type="NCBI Taxonomy" id="1003232"/>
    <lineage>
        <taxon>Eukaryota</taxon>
        <taxon>Fungi</taxon>
        <taxon>Fungi incertae sedis</taxon>
        <taxon>Microsporidia</taxon>
        <taxon>Edhazardia</taxon>
    </lineage>
</organism>
<comment type="caution">
    <text evidence="2">The sequence shown here is derived from an EMBL/GenBank/DDBJ whole genome shotgun (WGS) entry which is preliminary data.</text>
</comment>
<dbReference type="EMBL" id="AFBI03000029">
    <property type="protein sequence ID" value="EJW03860.1"/>
    <property type="molecule type" value="Genomic_DNA"/>
</dbReference>
<sequence length="346" mass="38650">MPTIPVTEKRLKDDTLKNPDEPEKLKSLNNGSPVEEKINEPTDESSTPHKTIPVSKTCKILNYIGIPIHYLPICEHFSTPAIPKPSEPEMINTPKYLIQNNNLKNPAVGNLSKIIGSIKFDSPIINADSCVNTSQLKQDPGIFGKANVTYNDGQRYSGYVSNASVPKLSNPIPNNIYSALNKVNDEIDCGMECRKNIYHNLLSNQPKNFPQNYIFPNNSPTTSMSNISSTQPSIKDIEVFYKPFTSIDNNLNNAISSVQAARRNSHKSPLNVLTAENAKLIGEIKKADKMEKELKKNKDDFLSDSDCDLVLDNNGYVVKKNNFGDFFNTCFRWLSNFKSLLCDDIG</sequence>
<protein>
    <submittedName>
        <fullName evidence="2">Uncharacterized protein</fullName>
    </submittedName>
</protein>
<dbReference type="InParanoid" id="J9DMQ0"/>
<reference evidence="2 3" key="1">
    <citation type="submission" date="2011-08" db="EMBL/GenBank/DDBJ databases">
        <authorList>
            <person name="Liu Z.J."/>
            <person name="Shi F.L."/>
            <person name="Lu J.Q."/>
            <person name="Li M."/>
            <person name="Wang Z.L."/>
        </authorList>
    </citation>
    <scope>NUCLEOTIDE SEQUENCE [LARGE SCALE GENOMIC DNA]</scope>
    <source>
        <strain evidence="2 3">USNM 41457</strain>
    </source>
</reference>
<name>J9DMQ0_EDHAE</name>
<evidence type="ECO:0000256" key="1">
    <source>
        <dbReference type="SAM" id="MobiDB-lite"/>
    </source>
</evidence>
<evidence type="ECO:0000313" key="2">
    <source>
        <dbReference type="EMBL" id="EJW03860.1"/>
    </source>
</evidence>
<dbReference type="AlphaFoldDB" id="J9DMQ0"/>